<dbReference type="EMBL" id="JBJKBG010000007">
    <property type="protein sequence ID" value="KAL3730611.1"/>
    <property type="molecule type" value="Genomic_DNA"/>
</dbReference>
<gene>
    <name evidence="2" type="ORF">ACJRO7_027610</name>
</gene>
<reference evidence="2 3" key="1">
    <citation type="submission" date="2024-11" db="EMBL/GenBank/DDBJ databases">
        <title>Chromosome-level genome assembly of Eucalyptus globulus Labill. provides insights into its genome evolution.</title>
        <authorList>
            <person name="Li X."/>
        </authorList>
    </citation>
    <scope>NUCLEOTIDE SEQUENCE [LARGE SCALE GENOMIC DNA]</scope>
    <source>
        <strain evidence="2">CL2024</strain>
        <tissue evidence="2">Fresh tender leaves</tissue>
    </source>
</reference>
<evidence type="ECO:0000256" key="1">
    <source>
        <dbReference type="SAM" id="MobiDB-lite"/>
    </source>
</evidence>
<protein>
    <submittedName>
        <fullName evidence="2">Uncharacterized protein</fullName>
    </submittedName>
</protein>
<dbReference type="AlphaFoldDB" id="A0ABD3JXQ6"/>
<sequence length="105" mass="10984">MELAGVLADSELGCSGSSVPGCAGSWYCKNSRSWIVGDARTARLIAARRNYGPARATSNQAIVERKEGGSSINVSVELGPSRLGHDGRGLAPDQQLVGKANRSQQ</sequence>
<feature type="region of interest" description="Disordered" evidence="1">
    <location>
        <begin position="77"/>
        <end position="105"/>
    </location>
</feature>
<evidence type="ECO:0000313" key="3">
    <source>
        <dbReference type="Proteomes" id="UP001634007"/>
    </source>
</evidence>
<organism evidence="2 3">
    <name type="scientific">Eucalyptus globulus</name>
    <name type="common">Tasmanian blue gum</name>
    <dbReference type="NCBI Taxonomy" id="34317"/>
    <lineage>
        <taxon>Eukaryota</taxon>
        <taxon>Viridiplantae</taxon>
        <taxon>Streptophyta</taxon>
        <taxon>Embryophyta</taxon>
        <taxon>Tracheophyta</taxon>
        <taxon>Spermatophyta</taxon>
        <taxon>Magnoliopsida</taxon>
        <taxon>eudicotyledons</taxon>
        <taxon>Gunneridae</taxon>
        <taxon>Pentapetalae</taxon>
        <taxon>rosids</taxon>
        <taxon>malvids</taxon>
        <taxon>Myrtales</taxon>
        <taxon>Myrtaceae</taxon>
        <taxon>Myrtoideae</taxon>
        <taxon>Eucalypteae</taxon>
        <taxon>Eucalyptus</taxon>
    </lineage>
</organism>
<accession>A0ABD3JXQ6</accession>
<keyword evidence="3" id="KW-1185">Reference proteome</keyword>
<proteinExistence type="predicted"/>
<name>A0ABD3JXQ6_EUCGL</name>
<comment type="caution">
    <text evidence="2">The sequence shown here is derived from an EMBL/GenBank/DDBJ whole genome shotgun (WGS) entry which is preliminary data.</text>
</comment>
<dbReference type="Proteomes" id="UP001634007">
    <property type="component" value="Unassembled WGS sequence"/>
</dbReference>
<evidence type="ECO:0000313" key="2">
    <source>
        <dbReference type="EMBL" id="KAL3730611.1"/>
    </source>
</evidence>